<organism evidence="2 3">
    <name type="scientific">Nesidiocoris tenuis</name>
    <dbReference type="NCBI Taxonomy" id="355587"/>
    <lineage>
        <taxon>Eukaryota</taxon>
        <taxon>Metazoa</taxon>
        <taxon>Ecdysozoa</taxon>
        <taxon>Arthropoda</taxon>
        <taxon>Hexapoda</taxon>
        <taxon>Insecta</taxon>
        <taxon>Pterygota</taxon>
        <taxon>Neoptera</taxon>
        <taxon>Paraneoptera</taxon>
        <taxon>Hemiptera</taxon>
        <taxon>Heteroptera</taxon>
        <taxon>Panheteroptera</taxon>
        <taxon>Cimicomorpha</taxon>
        <taxon>Miridae</taxon>
        <taxon>Dicyphina</taxon>
        <taxon>Nesidiocoris</taxon>
    </lineage>
</organism>
<dbReference type="Proteomes" id="UP000479000">
    <property type="component" value="Unassembled WGS sequence"/>
</dbReference>
<protein>
    <submittedName>
        <fullName evidence="2">Uncharacterized protein</fullName>
    </submittedName>
</protein>
<accession>A0A6H5GWE4</accession>
<sequence length="92" mass="10621">RQSKPIFEQPKKRKEGPNLKNNSSLGSLFERWVRACFSFNPTFGDLQVWVQIVFKDDTTRRTRDLFSICTLSRTTQMRRSTLSAISLSGCCT</sequence>
<dbReference type="AlphaFoldDB" id="A0A6H5GWE4"/>
<feature type="non-terminal residue" evidence="2">
    <location>
        <position position="1"/>
    </location>
</feature>
<keyword evidence="3" id="KW-1185">Reference proteome</keyword>
<reference evidence="2 3" key="1">
    <citation type="submission" date="2020-02" db="EMBL/GenBank/DDBJ databases">
        <authorList>
            <person name="Ferguson B K."/>
        </authorList>
    </citation>
    <scope>NUCLEOTIDE SEQUENCE [LARGE SCALE GENOMIC DNA]</scope>
</reference>
<proteinExistence type="predicted"/>
<name>A0A6H5GWE4_9HEMI</name>
<dbReference type="EMBL" id="CADCXU010020197">
    <property type="protein sequence ID" value="CAB0008163.1"/>
    <property type="molecule type" value="Genomic_DNA"/>
</dbReference>
<feature type="region of interest" description="Disordered" evidence="1">
    <location>
        <begin position="1"/>
        <end position="24"/>
    </location>
</feature>
<evidence type="ECO:0000256" key="1">
    <source>
        <dbReference type="SAM" id="MobiDB-lite"/>
    </source>
</evidence>
<evidence type="ECO:0000313" key="2">
    <source>
        <dbReference type="EMBL" id="CAB0008163.1"/>
    </source>
</evidence>
<gene>
    <name evidence="2" type="ORF">NTEN_LOCUS13409</name>
</gene>
<evidence type="ECO:0000313" key="3">
    <source>
        <dbReference type="Proteomes" id="UP000479000"/>
    </source>
</evidence>